<proteinExistence type="predicted"/>
<evidence type="ECO:0000313" key="1">
    <source>
        <dbReference type="EMBL" id="SDD84555.1"/>
    </source>
</evidence>
<accession>A0A1G6Y4L9</accession>
<organism evidence="1 2">
    <name type="scientific">Glycomyces harbinensis</name>
    <dbReference type="NCBI Taxonomy" id="58114"/>
    <lineage>
        <taxon>Bacteria</taxon>
        <taxon>Bacillati</taxon>
        <taxon>Actinomycetota</taxon>
        <taxon>Actinomycetes</taxon>
        <taxon>Glycomycetales</taxon>
        <taxon>Glycomycetaceae</taxon>
        <taxon>Glycomyces</taxon>
    </lineage>
</organism>
<name>A0A1G6Y4L9_9ACTN</name>
<reference evidence="2" key="1">
    <citation type="submission" date="2016-10" db="EMBL/GenBank/DDBJ databases">
        <authorList>
            <person name="Varghese N."/>
            <person name="Submissions S."/>
        </authorList>
    </citation>
    <scope>NUCLEOTIDE SEQUENCE [LARGE SCALE GENOMIC DNA]</scope>
    <source>
        <strain evidence="2">CGMCC 4.3516</strain>
    </source>
</reference>
<sequence>MVDITSITLAELSAAEGALRQVQPDAAALSAEVDKDGMDLMAWGLTGAATFATGYFSMIGELRSLFQMMADGIEGHAERLEACRTDWANADDEMATAFHKLAPEGLGESFNVVGTTFNYSSAGDTIRTDSWKSVTGPSFYNNAANGVDAVKEVVRAQDGASSVMGGLGDLSNSVFQIGGDIGTFFENPLSLLLQNGMEFLIKLIKPVDDLIGMVTGNPSRMGDEIKRWQDIRAKMHPVGEGIAAIPEGALRQWTGKDGDAAREKIAEFAEGVFELADRTIILESLLRLCEALATAIQKWLISLVSDWCVNEIMAWLIALASSVATFGASAASAMVRSVINALATIGKAIKKVYDVMKTFAQTNKIMKPVLEVMGKVSGPWAEAGVKTVGTVGRLMGTGGGGPTSISDAFTQ</sequence>
<dbReference type="Proteomes" id="UP000198949">
    <property type="component" value="Unassembled WGS sequence"/>
</dbReference>
<dbReference type="EMBL" id="FNAD01000008">
    <property type="protein sequence ID" value="SDD84555.1"/>
    <property type="molecule type" value="Genomic_DNA"/>
</dbReference>
<protein>
    <submittedName>
        <fullName evidence="1">Uncharacterized protein</fullName>
    </submittedName>
</protein>
<gene>
    <name evidence="1" type="ORF">SAMN05216270_10894</name>
</gene>
<keyword evidence="2" id="KW-1185">Reference proteome</keyword>
<dbReference type="RefSeq" id="WP_091036329.1">
    <property type="nucleotide sequence ID" value="NZ_FNAD01000008.1"/>
</dbReference>
<dbReference type="OrthoDB" id="5180306at2"/>
<dbReference type="AlphaFoldDB" id="A0A1G6Y4L9"/>
<evidence type="ECO:0000313" key="2">
    <source>
        <dbReference type="Proteomes" id="UP000198949"/>
    </source>
</evidence>
<dbReference type="STRING" id="58114.SAMN05216270_10894"/>